<dbReference type="Proteomes" id="UP000186657">
    <property type="component" value="Unassembled WGS sequence"/>
</dbReference>
<evidence type="ECO:0000259" key="3">
    <source>
        <dbReference type="PROSITE" id="PS50110"/>
    </source>
</evidence>
<dbReference type="PROSITE" id="PS50110">
    <property type="entry name" value="RESPONSE_REGULATORY"/>
    <property type="match status" value="1"/>
</dbReference>
<evidence type="ECO:0000256" key="1">
    <source>
        <dbReference type="ARBA" id="ARBA00022553"/>
    </source>
</evidence>
<dbReference type="Gene3D" id="3.40.50.2300">
    <property type="match status" value="1"/>
</dbReference>
<evidence type="ECO:0000313" key="4">
    <source>
        <dbReference type="EMBL" id="OLT59462.1"/>
    </source>
</evidence>
<sequence length="417" mass="46874">MTTQKVLTTDKLAQQIQACAKAQFTGWLEIEDPQGQQWSLSFHLGRLTGGASKMHPIRRWCRQLSVHCPELSAFPVCQGSSAQPVYWDYPSLAELVRQGKVPLKQMRSVVAGNCTEILFDIIQRQEQLRCASSEQLTYRQIPQDTIDSTSDSTSDSTFDSRLVVIRADQIWQQARQVWEPWQQAGLVNISPSLAPVIWDADKLRQQTSLLAYHNLTTLVDGDRTLRDLAVRLKQNLLPLTQSIMPYIRLQVMGLVSVGDFRCDTHFNKATNPMPETTGRKGGPIQTLPASPLVVYIEDSQIDRLTMSQILANAGYRFINVQDPIKALPTLLKHKPQLIFLDLVMPVLNGYEVCAQIRRVSVFQDTPVIMVTSNDGIVDRVRAKMVGSTDFLAKPITRSKVLTILQRHLGVSRNILSS</sequence>
<dbReference type="PANTHER" id="PTHR44591">
    <property type="entry name" value="STRESS RESPONSE REGULATOR PROTEIN 1"/>
    <property type="match status" value="1"/>
</dbReference>
<comment type="caution">
    <text evidence="4">The sequence shown here is derived from an EMBL/GenBank/DDBJ whole genome shotgun (WGS) entry which is preliminary data.</text>
</comment>
<dbReference type="PIRSF" id="PIRSF005897">
    <property type="entry name" value="RR_PatA"/>
    <property type="match status" value="1"/>
</dbReference>
<dbReference type="GO" id="GO:0000160">
    <property type="term" value="P:phosphorelay signal transduction system"/>
    <property type="evidence" value="ECO:0007669"/>
    <property type="project" value="UniProtKB-KW"/>
</dbReference>
<reference evidence="4 5" key="1">
    <citation type="submission" date="2016-10" db="EMBL/GenBank/DDBJ databases">
        <title>Comparative genomics uncovers the prolific and rare metabolic potential of the cyanobacterial genus Moorea.</title>
        <authorList>
            <person name="Leao T."/>
            <person name="Castelao G."/>
            <person name="Korobeynikov A."/>
            <person name="Monroe E.A."/>
            <person name="Podell S."/>
            <person name="Glukhov E."/>
            <person name="Allen E."/>
            <person name="Gerwick W.H."/>
            <person name="Gerwick L."/>
        </authorList>
    </citation>
    <scope>NUCLEOTIDE SEQUENCE [LARGE SCALE GENOMIC DNA]</scope>
    <source>
        <strain evidence="4 5">PNG5-198</strain>
    </source>
</reference>
<dbReference type="InterPro" id="IPR024186">
    <property type="entry name" value="Sig_transdc_resp-reg_PatA"/>
</dbReference>
<keyword evidence="1 2" id="KW-0597">Phosphoprotein</keyword>
<accession>A0A1U7N0J2</accession>
<protein>
    <recommendedName>
        <fullName evidence="3">Response regulatory domain-containing protein</fullName>
    </recommendedName>
</protein>
<dbReference type="InterPro" id="IPR001789">
    <property type="entry name" value="Sig_transdc_resp-reg_receiver"/>
</dbReference>
<dbReference type="InterPro" id="IPR011006">
    <property type="entry name" value="CheY-like_superfamily"/>
</dbReference>
<evidence type="ECO:0000256" key="2">
    <source>
        <dbReference type="PROSITE-ProRule" id="PRU00169"/>
    </source>
</evidence>
<evidence type="ECO:0000313" key="5">
    <source>
        <dbReference type="Proteomes" id="UP000186657"/>
    </source>
</evidence>
<name>A0A1U7N0J2_9CYAN</name>
<dbReference type="GO" id="GO:0043158">
    <property type="term" value="P:heterocyst development"/>
    <property type="evidence" value="ECO:0007669"/>
    <property type="project" value="UniProtKB-KW"/>
</dbReference>
<dbReference type="Pfam" id="PF00072">
    <property type="entry name" value="Response_reg"/>
    <property type="match status" value="1"/>
</dbReference>
<gene>
    <name evidence="4" type="ORF">BJP37_10860</name>
</gene>
<dbReference type="SUPFAM" id="SSF52172">
    <property type="entry name" value="CheY-like"/>
    <property type="match status" value="1"/>
</dbReference>
<dbReference type="PANTHER" id="PTHR44591:SF23">
    <property type="entry name" value="CHEY SUBFAMILY"/>
    <property type="match status" value="1"/>
</dbReference>
<dbReference type="InterPro" id="IPR050595">
    <property type="entry name" value="Bact_response_regulator"/>
</dbReference>
<dbReference type="EMBL" id="MKZS01000001">
    <property type="protein sequence ID" value="OLT59462.1"/>
    <property type="molecule type" value="Genomic_DNA"/>
</dbReference>
<keyword evidence="5" id="KW-1185">Reference proteome</keyword>
<proteinExistence type="predicted"/>
<dbReference type="GO" id="GO:0030428">
    <property type="term" value="C:cell septum"/>
    <property type="evidence" value="ECO:0007669"/>
    <property type="project" value="UniProtKB-SubCell"/>
</dbReference>
<feature type="modified residue" description="4-aspartylphosphate" evidence="2">
    <location>
        <position position="341"/>
    </location>
</feature>
<dbReference type="AlphaFoldDB" id="A0A1U7N0J2"/>
<organism evidence="4 5">
    <name type="scientific">Moorena bouillonii PNG</name>
    <dbReference type="NCBI Taxonomy" id="568701"/>
    <lineage>
        <taxon>Bacteria</taxon>
        <taxon>Bacillati</taxon>
        <taxon>Cyanobacteriota</taxon>
        <taxon>Cyanophyceae</taxon>
        <taxon>Coleofasciculales</taxon>
        <taxon>Coleofasciculaceae</taxon>
        <taxon>Moorena</taxon>
    </lineage>
</organism>
<feature type="domain" description="Response regulatory" evidence="3">
    <location>
        <begin position="292"/>
        <end position="408"/>
    </location>
</feature>
<dbReference type="SMART" id="SM00448">
    <property type="entry name" value="REC"/>
    <property type="match status" value="1"/>
</dbReference>
<dbReference type="RefSeq" id="WP_075898855.1">
    <property type="nucleotide sequence ID" value="NZ_MKZS01000001.1"/>
</dbReference>